<accession>A0A3P7M423</accession>
<dbReference type="OrthoDB" id="6253364at2759"/>
<evidence type="ECO:0000313" key="2">
    <source>
        <dbReference type="Proteomes" id="UP000281553"/>
    </source>
</evidence>
<protein>
    <submittedName>
        <fullName evidence="1">Uncharacterized protein</fullName>
    </submittedName>
</protein>
<name>A0A3P7M423_DIBLA</name>
<gene>
    <name evidence="1" type="ORF">DILT_LOCUS8862</name>
</gene>
<keyword evidence="2" id="KW-1185">Reference proteome</keyword>
<dbReference type="EMBL" id="UYRU01055396">
    <property type="protein sequence ID" value="VDN13031.1"/>
    <property type="molecule type" value="Genomic_DNA"/>
</dbReference>
<evidence type="ECO:0000313" key="1">
    <source>
        <dbReference type="EMBL" id="VDN13031.1"/>
    </source>
</evidence>
<dbReference type="Proteomes" id="UP000281553">
    <property type="component" value="Unassembled WGS sequence"/>
</dbReference>
<dbReference type="AlphaFoldDB" id="A0A3P7M423"/>
<organism evidence="1 2">
    <name type="scientific">Dibothriocephalus latus</name>
    <name type="common">Fish tapeworm</name>
    <name type="synonym">Diphyllobothrium latum</name>
    <dbReference type="NCBI Taxonomy" id="60516"/>
    <lineage>
        <taxon>Eukaryota</taxon>
        <taxon>Metazoa</taxon>
        <taxon>Spiralia</taxon>
        <taxon>Lophotrochozoa</taxon>
        <taxon>Platyhelminthes</taxon>
        <taxon>Cestoda</taxon>
        <taxon>Eucestoda</taxon>
        <taxon>Diphyllobothriidea</taxon>
        <taxon>Diphyllobothriidae</taxon>
        <taxon>Dibothriocephalus</taxon>
    </lineage>
</organism>
<reference evidence="1 2" key="1">
    <citation type="submission" date="2018-11" db="EMBL/GenBank/DDBJ databases">
        <authorList>
            <consortium name="Pathogen Informatics"/>
        </authorList>
    </citation>
    <scope>NUCLEOTIDE SEQUENCE [LARGE SCALE GENOMIC DNA]</scope>
</reference>
<proteinExistence type="predicted"/>
<sequence length="100" mass="10704">MIGICSLSPAHVISGKPVVVDIAALSESRFSDEGYVEEVGVGYTFYLGCPKAERREASVAFAIRTDIVGCLPCLPQDINDCLMSLRLPLRGGKFAIIVSV</sequence>